<dbReference type="EMBL" id="BGZK01000007">
    <property type="protein sequence ID" value="GBP01039.1"/>
    <property type="molecule type" value="Genomic_DNA"/>
</dbReference>
<name>A0A4C1SFV9_EUMVA</name>
<accession>A0A4C1SFV9</accession>
<dbReference type="Proteomes" id="UP000299102">
    <property type="component" value="Unassembled WGS sequence"/>
</dbReference>
<evidence type="ECO:0000313" key="2">
    <source>
        <dbReference type="Proteomes" id="UP000299102"/>
    </source>
</evidence>
<dbReference type="PANTHER" id="PTHR46113">
    <property type="entry name" value="SNAC DOMAIN-CONTAINING PROTEIN"/>
    <property type="match status" value="1"/>
</dbReference>
<comment type="caution">
    <text evidence="1">The sequence shown here is derived from an EMBL/GenBank/DDBJ whole genome shotgun (WGS) entry which is preliminary data.</text>
</comment>
<organism evidence="1 2">
    <name type="scientific">Eumeta variegata</name>
    <name type="common">Bagworm moth</name>
    <name type="synonym">Eumeta japonica</name>
    <dbReference type="NCBI Taxonomy" id="151549"/>
    <lineage>
        <taxon>Eukaryota</taxon>
        <taxon>Metazoa</taxon>
        <taxon>Ecdysozoa</taxon>
        <taxon>Arthropoda</taxon>
        <taxon>Hexapoda</taxon>
        <taxon>Insecta</taxon>
        <taxon>Pterygota</taxon>
        <taxon>Neoptera</taxon>
        <taxon>Endopterygota</taxon>
        <taxon>Lepidoptera</taxon>
        <taxon>Glossata</taxon>
        <taxon>Ditrysia</taxon>
        <taxon>Tineoidea</taxon>
        <taxon>Psychidae</taxon>
        <taxon>Oiketicinae</taxon>
        <taxon>Eumeta</taxon>
    </lineage>
</organism>
<dbReference type="OrthoDB" id="6626714at2759"/>
<evidence type="ECO:0000313" key="1">
    <source>
        <dbReference type="EMBL" id="GBP01039.1"/>
    </source>
</evidence>
<dbReference type="AlphaFoldDB" id="A0A4C1SFV9"/>
<keyword evidence="2" id="KW-1185">Reference proteome</keyword>
<gene>
    <name evidence="1" type="ORF">EVAR_2312_1</name>
</gene>
<reference evidence="1 2" key="1">
    <citation type="journal article" date="2019" name="Commun. Biol.">
        <title>The bagworm genome reveals a unique fibroin gene that provides high tensile strength.</title>
        <authorList>
            <person name="Kono N."/>
            <person name="Nakamura H."/>
            <person name="Ohtoshi R."/>
            <person name="Tomita M."/>
            <person name="Numata K."/>
            <person name="Arakawa K."/>
        </authorList>
    </citation>
    <scope>NUCLEOTIDE SEQUENCE [LARGE SCALE GENOMIC DNA]</scope>
</reference>
<dbReference type="PANTHER" id="PTHR46113:SF1">
    <property type="entry name" value="PEPTIDASE M17 LEUCYL AMINOPEPTIDASE N-TERMINAL DOMAIN-CONTAINING PROTEIN"/>
    <property type="match status" value="1"/>
</dbReference>
<proteinExistence type="predicted"/>
<protein>
    <submittedName>
        <fullName evidence="1">Uncharacterized protein</fullName>
    </submittedName>
</protein>
<sequence>MENYYLDWMYEVQKERLPIIASFDDREQLLAVPKLESSSGKHQAKAISTALFDWNLHDKVQIMCCYTTASNTGRFSGACAILEQTLERELLLFACRHHIYELVLKAVFETKVKQITSSPDIPILKKLRDKWKNINTDNIEPPLNFVKAHIAETKITSLLTFYKTELEKPFIRNDYRELVELCVVFLGGDTENKLKLRPPGALHQARWMARAIYSIKKCLLQSQLKITAKGKNALQDVCLFIVTLYTKPWPECTVAIKAPNQDLCFLKALKEYEKVDAKSSKASISNMTLDDFVTQRSKQFLSRLQIDDSFLREDVSSWGDNPTFLEARRRIRRLKVVNDTAERAVKLMQDFNGFITAEEEQKQFLLRCVQEHRNLQRN</sequence>